<reference evidence="3 4" key="1">
    <citation type="journal article" date="2015" name="Genome Announc.">
        <title>Genome Sequence of a Sulfate-Reducing Thermophilic Bacterium, Thermodesulfobacterium commune DSM 2178T (Phylum Thermodesulfobacteria).</title>
        <authorList>
            <person name="Bhatnagar S."/>
            <person name="Badger J.H."/>
            <person name="Madupu R."/>
            <person name="Khouri H.M."/>
            <person name="O'Connor E.M."/>
            <person name="Robb F.T."/>
            <person name="Ward N.L."/>
            <person name="Eisen J.A."/>
        </authorList>
    </citation>
    <scope>NUCLEOTIDE SEQUENCE [LARGE SCALE GENOMIC DNA]</scope>
    <source>
        <strain evidence="3 4">DSM 2178</strain>
    </source>
</reference>
<dbReference type="STRING" id="289377.HL41_01470"/>
<dbReference type="Gene3D" id="3.30.1330.200">
    <property type="match status" value="1"/>
</dbReference>
<name>A0A075WQL2_9BACT</name>
<dbReference type="GO" id="GO:0006935">
    <property type="term" value="P:chemotaxis"/>
    <property type="evidence" value="ECO:0007669"/>
    <property type="project" value="UniProtKB-KW"/>
</dbReference>
<dbReference type="HOGENOM" id="CLU_1651347_0_0_0"/>
<evidence type="ECO:0000256" key="1">
    <source>
        <dbReference type="ARBA" id="ARBA00022500"/>
    </source>
</evidence>
<dbReference type="InterPro" id="IPR011324">
    <property type="entry name" value="Cytotoxic_necrot_fac-like_cat"/>
</dbReference>
<dbReference type="PaxDb" id="289377-HL41_01470"/>
<evidence type="ECO:0008006" key="5">
    <source>
        <dbReference type="Google" id="ProtNLM"/>
    </source>
</evidence>
<dbReference type="SUPFAM" id="SSF64438">
    <property type="entry name" value="CNF1/YfiH-like putative cysteine hydrolases"/>
    <property type="match status" value="1"/>
</dbReference>
<protein>
    <recommendedName>
        <fullName evidence="5">Chemoreceptor glutamine deamidase CheD</fullName>
    </recommendedName>
</protein>
<proteinExistence type="predicted"/>
<dbReference type="RefSeq" id="WP_038063511.1">
    <property type="nucleotide sequence ID" value="NZ_CP008796.1"/>
</dbReference>
<organism evidence="3 4">
    <name type="scientific">Thermodesulfobacterium commune DSM 2178</name>
    <dbReference type="NCBI Taxonomy" id="289377"/>
    <lineage>
        <taxon>Bacteria</taxon>
        <taxon>Pseudomonadati</taxon>
        <taxon>Thermodesulfobacteriota</taxon>
        <taxon>Thermodesulfobacteria</taxon>
        <taxon>Thermodesulfobacteriales</taxon>
        <taxon>Thermodesulfobacteriaceae</taxon>
        <taxon>Thermodesulfobacterium</taxon>
    </lineage>
</organism>
<dbReference type="Proteomes" id="UP000028481">
    <property type="component" value="Chromosome"/>
</dbReference>
<dbReference type="InterPro" id="IPR005659">
    <property type="entry name" value="Chemorcpt_Glu_NH3ase_CheD"/>
</dbReference>
<keyword evidence="1" id="KW-0145">Chemotaxis</keyword>
<dbReference type="OrthoDB" id="9797397at2"/>
<dbReference type="InterPro" id="IPR038592">
    <property type="entry name" value="CheD-like_sf"/>
</dbReference>
<dbReference type="AlphaFoldDB" id="A0A075WQL2"/>
<gene>
    <name evidence="3" type="ORF">HL41_01470</name>
</gene>
<dbReference type="EMBL" id="CP008796">
    <property type="protein sequence ID" value="AIH03599.1"/>
    <property type="molecule type" value="Genomic_DNA"/>
</dbReference>
<dbReference type="CDD" id="cd16352">
    <property type="entry name" value="CheD"/>
    <property type="match status" value="1"/>
</dbReference>
<keyword evidence="2" id="KW-0378">Hydrolase</keyword>
<dbReference type="GO" id="GO:0050568">
    <property type="term" value="F:protein-glutamine glutaminase activity"/>
    <property type="evidence" value="ECO:0007669"/>
    <property type="project" value="InterPro"/>
</dbReference>
<keyword evidence="4" id="KW-1185">Reference proteome</keyword>
<sequence>MKVKVDMGQYQILKDKPVVLTTGFLGSGLAIGVVDKTKTQGGLCCFVLPYKDLDLEIEEGVTIFSGESLIPLFLEEIERSGISWGNAKIVVAGGGVYQNNPDFLNLTEVNLKIVKMMFKRYMIPEDQVIFRVGLNSGVKVEVDLEEKVVKIKIDGKEEKL</sequence>
<evidence type="ECO:0000313" key="3">
    <source>
        <dbReference type="EMBL" id="AIH03599.1"/>
    </source>
</evidence>
<dbReference type="eggNOG" id="COG1871">
    <property type="taxonomic scope" value="Bacteria"/>
</dbReference>
<evidence type="ECO:0000256" key="2">
    <source>
        <dbReference type="ARBA" id="ARBA00022801"/>
    </source>
</evidence>
<evidence type="ECO:0000313" key="4">
    <source>
        <dbReference type="Proteomes" id="UP000028481"/>
    </source>
</evidence>
<accession>A0A075WQL2</accession>
<dbReference type="KEGG" id="tcm:HL41_01470"/>